<dbReference type="AlphaFoldDB" id="A0A5D0MER8"/>
<dbReference type="GO" id="GO:0015031">
    <property type="term" value="P:protein transport"/>
    <property type="evidence" value="ECO:0007669"/>
    <property type="project" value="UniProtKB-KW"/>
</dbReference>
<keyword evidence="13" id="KW-1185">Reference proteome</keyword>
<feature type="transmembrane region" description="Helical" evidence="10">
    <location>
        <begin position="17"/>
        <end position="36"/>
    </location>
</feature>
<reference evidence="12" key="1">
    <citation type="submission" date="2019-08" db="EMBL/GenBank/DDBJ databases">
        <title>Genomic characterization of a novel candidate phylum (ARYD3) from a high temperature, high salinity tertiary oil reservoir in north central Oklahoma, USA.</title>
        <authorList>
            <person name="Youssef N.H."/>
            <person name="Yadav A."/>
            <person name="Elshahed M.S."/>
        </authorList>
    </citation>
    <scope>NUCLEOTIDE SEQUENCE [LARGE SCALE GENOMIC DNA]</scope>
    <source>
        <strain evidence="12">ARYD3</strain>
    </source>
</reference>
<dbReference type="PANTHER" id="PTHR33446:SF2">
    <property type="entry name" value="PROTEIN TONB"/>
    <property type="match status" value="1"/>
</dbReference>
<dbReference type="InterPro" id="IPR037682">
    <property type="entry name" value="TonB_C"/>
</dbReference>
<dbReference type="Proteomes" id="UP000324143">
    <property type="component" value="Unassembled WGS sequence"/>
</dbReference>
<comment type="subcellular location">
    <subcellularLocation>
        <location evidence="1">Cell inner membrane</location>
        <topology evidence="1">Single-pass membrane protein</topology>
        <orientation evidence="1">Periplasmic side</orientation>
    </subcellularLocation>
</comment>
<dbReference type="SUPFAM" id="SSF74653">
    <property type="entry name" value="TolA/TonB C-terminal domain"/>
    <property type="match status" value="1"/>
</dbReference>
<keyword evidence="5" id="KW-0997">Cell inner membrane</keyword>
<dbReference type="GO" id="GO:0098797">
    <property type="term" value="C:plasma membrane protein complex"/>
    <property type="evidence" value="ECO:0007669"/>
    <property type="project" value="TreeGrafter"/>
</dbReference>
<dbReference type="NCBIfam" id="TIGR01352">
    <property type="entry name" value="tonB_Cterm"/>
    <property type="match status" value="1"/>
</dbReference>
<dbReference type="Gene3D" id="3.30.1150.10">
    <property type="match status" value="1"/>
</dbReference>
<keyword evidence="7" id="KW-0653">Protein transport</keyword>
<dbReference type="PROSITE" id="PS52015">
    <property type="entry name" value="TONB_CTD"/>
    <property type="match status" value="1"/>
</dbReference>
<evidence type="ECO:0000313" key="13">
    <source>
        <dbReference type="Proteomes" id="UP000324143"/>
    </source>
</evidence>
<evidence type="ECO:0000256" key="6">
    <source>
        <dbReference type="ARBA" id="ARBA00022692"/>
    </source>
</evidence>
<dbReference type="GO" id="GO:0030288">
    <property type="term" value="C:outer membrane-bounded periplasmic space"/>
    <property type="evidence" value="ECO:0007669"/>
    <property type="project" value="InterPro"/>
</dbReference>
<dbReference type="PANTHER" id="PTHR33446">
    <property type="entry name" value="PROTEIN TONB-RELATED"/>
    <property type="match status" value="1"/>
</dbReference>
<proteinExistence type="inferred from homology"/>
<evidence type="ECO:0000259" key="11">
    <source>
        <dbReference type="PROSITE" id="PS52015"/>
    </source>
</evidence>
<comment type="caution">
    <text evidence="12">The sequence shown here is derived from an EMBL/GenBank/DDBJ whole genome shotgun (WGS) entry which is preliminary data.</text>
</comment>
<dbReference type="InterPro" id="IPR051045">
    <property type="entry name" value="TonB-dependent_transducer"/>
</dbReference>
<evidence type="ECO:0000256" key="2">
    <source>
        <dbReference type="ARBA" id="ARBA00006555"/>
    </source>
</evidence>
<keyword evidence="9 10" id="KW-0472">Membrane</keyword>
<evidence type="ECO:0000313" key="12">
    <source>
        <dbReference type="EMBL" id="TYB30375.1"/>
    </source>
</evidence>
<dbReference type="GO" id="GO:0031992">
    <property type="term" value="F:energy transducer activity"/>
    <property type="evidence" value="ECO:0007669"/>
    <property type="project" value="InterPro"/>
</dbReference>
<organism evidence="12 13">
    <name type="scientific">Candidatus Mcinerneyibacterium aminivorans</name>
    <dbReference type="NCBI Taxonomy" id="2703815"/>
    <lineage>
        <taxon>Bacteria</taxon>
        <taxon>Candidatus Macinerneyibacteriota</taxon>
        <taxon>Candidatus Mcinerneyibacteria</taxon>
        <taxon>Candidatus Mcinerneyibacteriales</taxon>
        <taxon>Candidatus Mcinerneyibacteriaceae</taxon>
        <taxon>Candidatus Mcinerneyibacterium</taxon>
    </lineage>
</organism>
<evidence type="ECO:0000256" key="7">
    <source>
        <dbReference type="ARBA" id="ARBA00022927"/>
    </source>
</evidence>
<gene>
    <name evidence="12" type="ORF">FXF47_09565</name>
</gene>
<dbReference type="PRINTS" id="PR01374">
    <property type="entry name" value="TONBPROTEIN"/>
</dbReference>
<keyword evidence="8 10" id="KW-1133">Transmembrane helix</keyword>
<dbReference type="EMBL" id="VSIX01000139">
    <property type="protein sequence ID" value="TYB30375.1"/>
    <property type="molecule type" value="Genomic_DNA"/>
</dbReference>
<feature type="domain" description="TonB C-terminal" evidence="11">
    <location>
        <begin position="117"/>
        <end position="206"/>
    </location>
</feature>
<evidence type="ECO:0000256" key="10">
    <source>
        <dbReference type="SAM" id="Phobius"/>
    </source>
</evidence>
<dbReference type="Pfam" id="PF03544">
    <property type="entry name" value="TonB_C"/>
    <property type="match status" value="1"/>
</dbReference>
<keyword evidence="6 10" id="KW-0812">Transmembrane</keyword>
<keyword evidence="4" id="KW-1003">Cell membrane</keyword>
<evidence type="ECO:0000256" key="8">
    <source>
        <dbReference type="ARBA" id="ARBA00022989"/>
    </source>
</evidence>
<evidence type="ECO:0000256" key="3">
    <source>
        <dbReference type="ARBA" id="ARBA00022448"/>
    </source>
</evidence>
<name>A0A5D0MER8_9BACT</name>
<dbReference type="InterPro" id="IPR003538">
    <property type="entry name" value="TonB"/>
</dbReference>
<dbReference type="GO" id="GO:0015891">
    <property type="term" value="P:siderophore transport"/>
    <property type="evidence" value="ECO:0007669"/>
    <property type="project" value="InterPro"/>
</dbReference>
<dbReference type="InterPro" id="IPR006260">
    <property type="entry name" value="TonB/TolA_C"/>
</dbReference>
<evidence type="ECO:0000256" key="1">
    <source>
        <dbReference type="ARBA" id="ARBA00004383"/>
    </source>
</evidence>
<protein>
    <submittedName>
        <fullName evidence="12">Energy transducer TonB</fullName>
    </submittedName>
</protein>
<evidence type="ECO:0000256" key="4">
    <source>
        <dbReference type="ARBA" id="ARBA00022475"/>
    </source>
</evidence>
<accession>A0A5D0MER8</accession>
<evidence type="ECO:0000256" key="9">
    <source>
        <dbReference type="ARBA" id="ARBA00023136"/>
    </source>
</evidence>
<keyword evidence="3" id="KW-0813">Transport</keyword>
<comment type="similarity">
    <text evidence="2">Belongs to the TonB family.</text>
</comment>
<evidence type="ECO:0000256" key="5">
    <source>
        <dbReference type="ARBA" id="ARBA00022519"/>
    </source>
</evidence>
<sequence length="206" mass="23289">MASKQQVTRLQDIDPLYYRWGAIITFVLILIIFWSLPEPRPRPYAPKKVERVQMEEVEQTQMIEEPTQPQKVQKPKQVVEAAEGEMVEEDETIADTSLDLDEEAVDSDIPGPDEFIPYSKPPKVVSKPSPRYPELAREAGLEGRVVLKVFVDKQGNVKDAILLKGVSEALNEAAMSAAYKAKFKPAENNGQPVGVWIAFYYTFKLH</sequence>
<dbReference type="GO" id="GO:0055085">
    <property type="term" value="P:transmembrane transport"/>
    <property type="evidence" value="ECO:0007669"/>
    <property type="project" value="InterPro"/>
</dbReference>